<keyword evidence="4" id="KW-1185">Reference proteome</keyword>
<evidence type="ECO:0000313" key="4">
    <source>
        <dbReference type="Proteomes" id="UP000326711"/>
    </source>
</evidence>
<keyword evidence="2" id="KW-0732">Signal</keyword>
<feature type="compositionally biased region" description="Polar residues" evidence="1">
    <location>
        <begin position="43"/>
        <end position="59"/>
    </location>
</feature>
<feature type="region of interest" description="Disordered" evidence="1">
    <location>
        <begin position="475"/>
        <end position="494"/>
    </location>
</feature>
<organism evidence="3 4">
    <name type="scientific">Corynebacterium urogenitale</name>
    <dbReference type="NCBI Taxonomy" id="2487892"/>
    <lineage>
        <taxon>Bacteria</taxon>
        <taxon>Bacillati</taxon>
        <taxon>Actinomycetota</taxon>
        <taxon>Actinomycetes</taxon>
        <taxon>Mycobacteriales</taxon>
        <taxon>Corynebacteriaceae</taxon>
        <taxon>Corynebacterium</taxon>
    </lineage>
</organism>
<dbReference type="PROSITE" id="PS51318">
    <property type="entry name" value="TAT"/>
    <property type="match status" value="1"/>
</dbReference>
<feature type="signal peptide" evidence="2">
    <location>
        <begin position="1"/>
        <end position="36"/>
    </location>
</feature>
<dbReference type="RefSeq" id="WP_151901929.1">
    <property type="nucleotide sequence ID" value="NZ_CP045032.1"/>
</dbReference>
<dbReference type="KEGG" id="cuo:CUROG_00030"/>
<protein>
    <submittedName>
        <fullName evidence="3">Putative inactive lipase</fullName>
    </submittedName>
</protein>
<dbReference type="InterPro" id="IPR006311">
    <property type="entry name" value="TAT_signal"/>
</dbReference>
<dbReference type="EMBL" id="CP045032">
    <property type="protein sequence ID" value="QFQ01415.1"/>
    <property type="molecule type" value="Genomic_DNA"/>
</dbReference>
<feature type="chain" id="PRO_5023820366" evidence="2">
    <location>
        <begin position="37"/>
        <end position="494"/>
    </location>
</feature>
<dbReference type="SUPFAM" id="SSF53474">
    <property type="entry name" value="alpha/beta-Hydrolases"/>
    <property type="match status" value="1"/>
</dbReference>
<evidence type="ECO:0000313" key="3">
    <source>
        <dbReference type="EMBL" id="QFQ01415.1"/>
    </source>
</evidence>
<evidence type="ECO:0000256" key="1">
    <source>
        <dbReference type="SAM" id="MobiDB-lite"/>
    </source>
</evidence>
<dbReference type="GO" id="GO:0004806">
    <property type="term" value="F:triacylglycerol lipase activity"/>
    <property type="evidence" value="ECO:0007669"/>
    <property type="project" value="InterPro"/>
</dbReference>
<dbReference type="InterPro" id="IPR029058">
    <property type="entry name" value="AB_hydrolase_fold"/>
</dbReference>
<dbReference type="Gene3D" id="3.40.50.1820">
    <property type="entry name" value="alpha/beta hydrolase"/>
    <property type="match status" value="1"/>
</dbReference>
<dbReference type="PANTHER" id="PTHR34853:SF1">
    <property type="entry name" value="LIPASE 5"/>
    <property type="match status" value="1"/>
</dbReference>
<evidence type="ECO:0000256" key="2">
    <source>
        <dbReference type="SAM" id="SignalP"/>
    </source>
</evidence>
<proteinExistence type="predicted"/>
<dbReference type="Pfam" id="PF03583">
    <property type="entry name" value="LIP"/>
    <property type="match status" value="1"/>
</dbReference>
<dbReference type="GO" id="GO:0016042">
    <property type="term" value="P:lipid catabolic process"/>
    <property type="evidence" value="ECO:0007669"/>
    <property type="project" value="InterPro"/>
</dbReference>
<gene>
    <name evidence="3" type="ORF">CUROG_00030</name>
</gene>
<feature type="region of interest" description="Disordered" evidence="1">
    <location>
        <begin position="41"/>
        <end position="95"/>
    </location>
</feature>
<reference evidence="4" key="1">
    <citation type="submission" date="2019-10" db="EMBL/GenBank/DDBJ databases">
        <title>Complete genome sequence of Corynebacterium urogenitalis DSM 108747, isolated from the genital tract of a cow.</title>
        <authorList>
            <person name="Ruckert C."/>
            <person name="Ballas P."/>
            <person name="Wagener K."/>
            <person name="Drillich M."/>
            <person name="Kaempfer P."/>
            <person name="Busse H.-J."/>
            <person name="Ehling-Schulz M."/>
        </authorList>
    </citation>
    <scope>NUCLEOTIDE SEQUENCE [LARGE SCALE GENOMIC DNA]</scope>
    <source>
        <strain evidence="4">LMM 1652</strain>
    </source>
</reference>
<dbReference type="PANTHER" id="PTHR34853">
    <property type="match status" value="1"/>
</dbReference>
<dbReference type="InterPro" id="IPR005152">
    <property type="entry name" value="Lipase_secreted"/>
</dbReference>
<feature type="compositionally biased region" description="Low complexity" evidence="1">
    <location>
        <begin position="60"/>
        <end position="72"/>
    </location>
</feature>
<dbReference type="OrthoDB" id="9798122at2"/>
<name>A0A5J6Z6Y5_9CORY</name>
<dbReference type="Gene3D" id="1.10.260.130">
    <property type="match status" value="1"/>
</dbReference>
<sequence length="494" mass="51975" precursor="true">MITTHTLRGALKAASSTTTALATATALLTFPVVAHAADDSEDSGAQASSLLSSVSDNQYPNGPSTGSSSPNPRTEKGDVDPFYETGDLTPSKAGEILRDQETNISGPLPGVRLSLPKTATKVIYTTTLADGTTVPVSGYMVEPNTPWKGEGERPTVVIGRGTVGQGDQCAPSRNWPLNDAPDPFTTGRLVSLEGLYDGIFATQGVRVFVTDYVGMGTPGMHTYMNRLEQAHAMLDGARAARNLVESRGGNFGKVGFYGHSQGGGASAAAVEEAAGYAPDLDVAGAYASAPPANLDEVQKKIDGSDLMGAIGFTINGLVVRYPHLAEDLNRHLSEEGKATIEDLSTMCTDEIEDKYGYQTTGQWTVDGRSLDELLDDLPEGEKAMNEQRIGNGTPAAPVMIISGRYDANVEYNQAKNLAKQWCEKGSQVVYRDDIMPPLADYNHFIQAVSGGPFGIGFLLNRFNNRPLSGTCSGFNGNGSGSSAANSGGDNLSGS</sequence>
<dbReference type="AlphaFoldDB" id="A0A5J6Z6Y5"/>
<dbReference type="Proteomes" id="UP000326711">
    <property type="component" value="Chromosome"/>
</dbReference>
<accession>A0A5J6Z6Y5</accession>